<organism evidence="2 3">
    <name type="scientific">Heracleum sosnowskyi</name>
    <dbReference type="NCBI Taxonomy" id="360622"/>
    <lineage>
        <taxon>Eukaryota</taxon>
        <taxon>Viridiplantae</taxon>
        <taxon>Streptophyta</taxon>
        <taxon>Embryophyta</taxon>
        <taxon>Tracheophyta</taxon>
        <taxon>Spermatophyta</taxon>
        <taxon>Magnoliopsida</taxon>
        <taxon>eudicotyledons</taxon>
        <taxon>Gunneridae</taxon>
        <taxon>Pentapetalae</taxon>
        <taxon>asterids</taxon>
        <taxon>campanulids</taxon>
        <taxon>Apiales</taxon>
        <taxon>Apiaceae</taxon>
        <taxon>Apioideae</taxon>
        <taxon>apioid superclade</taxon>
        <taxon>Tordylieae</taxon>
        <taxon>Tordyliinae</taxon>
        <taxon>Heracleum</taxon>
    </lineage>
</organism>
<name>A0AAD8GYG5_9APIA</name>
<gene>
    <name evidence="1" type="ORF">POM88_050216</name>
    <name evidence="2" type="ORF">POM88_050219</name>
</gene>
<protein>
    <submittedName>
        <fullName evidence="2">Uncharacterized protein</fullName>
    </submittedName>
</protein>
<accession>A0AAD8GYG5</accession>
<dbReference type="Proteomes" id="UP001237642">
    <property type="component" value="Unassembled WGS sequence"/>
</dbReference>
<dbReference type="EMBL" id="JAUIZM010000011">
    <property type="protein sequence ID" value="KAK1356963.1"/>
    <property type="molecule type" value="Genomic_DNA"/>
</dbReference>
<reference evidence="2" key="2">
    <citation type="submission" date="2023-05" db="EMBL/GenBank/DDBJ databases">
        <authorList>
            <person name="Schelkunov M.I."/>
        </authorList>
    </citation>
    <scope>NUCLEOTIDE SEQUENCE</scope>
    <source>
        <strain evidence="2">Hsosn_3</strain>
        <tissue evidence="2">Leaf</tissue>
    </source>
</reference>
<comment type="caution">
    <text evidence="2">The sequence shown here is derived from an EMBL/GenBank/DDBJ whole genome shotgun (WGS) entry which is preliminary data.</text>
</comment>
<dbReference type="EMBL" id="JAUIZM010000011">
    <property type="protein sequence ID" value="KAK1356960.1"/>
    <property type="molecule type" value="Genomic_DNA"/>
</dbReference>
<evidence type="ECO:0000313" key="1">
    <source>
        <dbReference type="EMBL" id="KAK1356960.1"/>
    </source>
</evidence>
<evidence type="ECO:0000313" key="2">
    <source>
        <dbReference type="EMBL" id="KAK1356963.1"/>
    </source>
</evidence>
<reference evidence="2" key="1">
    <citation type="submission" date="2023-02" db="EMBL/GenBank/DDBJ databases">
        <title>Genome of toxic invasive species Heracleum sosnowskyi carries increased number of genes despite the absence of recent whole-genome duplications.</title>
        <authorList>
            <person name="Schelkunov M."/>
            <person name="Shtratnikova V."/>
            <person name="Makarenko M."/>
            <person name="Klepikova A."/>
            <person name="Omelchenko D."/>
            <person name="Novikova G."/>
            <person name="Obukhova E."/>
            <person name="Bogdanov V."/>
            <person name="Penin A."/>
            <person name="Logacheva M."/>
        </authorList>
    </citation>
    <scope>NUCLEOTIDE SEQUENCE</scope>
    <source>
        <strain evidence="2">Hsosn_3</strain>
        <tissue evidence="2">Leaf</tissue>
    </source>
</reference>
<dbReference type="AlphaFoldDB" id="A0AAD8GYG5"/>
<evidence type="ECO:0000313" key="3">
    <source>
        <dbReference type="Proteomes" id="UP001237642"/>
    </source>
</evidence>
<proteinExistence type="predicted"/>
<sequence>MGYEIVRFGKSQLEVRVRKTRPNEVVRPCPLNCKSSNRLRITFFTYTRKRYVDLNSSLIGTKLERTGEETICVDKRLLFKDNSQTKNFIKSSGVLESLNVKEYLHDKIISQIVSMGDVKNKGGKKVKRKIYKGLDVDLTLIKTFLADQESVWEVFQTLIKEYGLEPSEIRD</sequence>
<keyword evidence="3" id="KW-1185">Reference proteome</keyword>